<keyword evidence="2" id="KW-0472">Membrane</keyword>
<evidence type="ECO:0000313" key="5">
    <source>
        <dbReference type="EMBL" id="SIS99366.1"/>
    </source>
</evidence>
<dbReference type="RefSeq" id="WP_076452354.1">
    <property type="nucleotide sequence ID" value="NZ_FTOJ01000008.1"/>
</dbReference>
<evidence type="ECO:0000313" key="6">
    <source>
        <dbReference type="Proteomes" id="UP000186246"/>
    </source>
</evidence>
<keyword evidence="7" id="KW-1185">Reference proteome</keyword>
<accession>A0A1N7NLX0</accession>
<evidence type="ECO:0000256" key="1">
    <source>
        <dbReference type="ARBA" id="ARBA00004370"/>
    </source>
</evidence>
<keyword evidence="5" id="KW-0645">Protease</keyword>
<evidence type="ECO:0000313" key="4">
    <source>
        <dbReference type="EMBL" id="PQA90426.1"/>
    </source>
</evidence>
<evidence type="ECO:0000256" key="2">
    <source>
        <dbReference type="ARBA" id="ARBA00023136"/>
    </source>
</evidence>
<dbReference type="InterPro" id="IPR001466">
    <property type="entry name" value="Beta-lactam-related"/>
</dbReference>
<comment type="subcellular location">
    <subcellularLocation>
        <location evidence="1">Membrane</location>
    </subcellularLocation>
</comment>
<reference evidence="6" key="2">
    <citation type="submission" date="2017-01" db="EMBL/GenBank/DDBJ databases">
        <authorList>
            <person name="Varghese N."/>
            <person name="Submissions S."/>
        </authorList>
    </citation>
    <scope>NUCLEOTIDE SEQUENCE [LARGE SCALE GENOMIC DNA]</scope>
    <source>
        <strain evidence="6">DSM 21068</strain>
    </source>
</reference>
<keyword evidence="5" id="KW-0378">Hydrolase</keyword>
<proteinExistence type="predicted"/>
<dbReference type="EMBL" id="FTOJ01000008">
    <property type="protein sequence ID" value="SIS99366.1"/>
    <property type="molecule type" value="Genomic_DNA"/>
</dbReference>
<dbReference type="Gene3D" id="3.40.710.10">
    <property type="entry name" value="DD-peptidase/beta-lactamase superfamily"/>
    <property type="match status" value="1"/>
</dbReference>
<dbReference type="InterPro" id="IPR050491">
    <property type="entry name" value="AmpC-like"/>
</dbReference>
<dbReference type="OrthoDB" id="9793489at2"/>
<gene>
    <name evidence="4" type="ORF">B0A70_13895</name>
    <name evidence="5" type="ORF">SAMN05421796_108144</name>
</gene>
<dbReference type="GO" id="GO:0016020">
    <property type="term" value="C:membrane"/>
    <property type="evidence" value="ECO:0007669"/>
    <property type="project" value="UniProtKB-SubCell"/>
</dbReference>
<dbReference type="STRING" id="551459.SAMN05421796_108144"/>
<evidence type="ECO:0000259" key="3">
    <source>
        <dbReference type="Pfam" id="PF00144"/>
    </source>
</evidence>
<dbReference type="EMBL" id="MUGO01000024">
    <property type="protein sequence ID" value="PQA90426.1"/>
    <property type="molecule type" value="Genomic_DNA"/>
</dbReference>
<dbReference type="Proteomes" id="UP000238314">
    <property type="component" value="Unassembled WGS sequence"/>
</dbReference>
<dbReference type="PANTHER" id="PTHR46825">
    <property type="entry name" value="D-ALANYL-D-ALANINE-CARBOXYPEPTIDASE/ENDOPEPTIDASE AMPH"/>
    <property type="match status" value="1"/>
</dbReference>
<dbReference type="PANTHER" id="PTHR46825:SF11">
    <property type="entry name" value="PENICILLIN-BINDING PROTEIN 4"/>
    <property type="match status" value="1"/>
</dbReference>
<feature type="domain" description="Beta-lactamase-related" evidence="3">
    <location>
        <begin position="42"/>
        <end position="331"/>
    </location>
</feature>
<dbReference type="Proteomes" id="UP000186246">
    <property type="component" value="Unassembled WGS sequence"/>
</dbReference>
<dbReference type="InterPro" id="IPR012338">
    <property type="entry name" value="Beta-lactam/transpept-like"/>
</dbReference>
<reference evidence="5" key="3">
    <citation type="submission" date="2017-01" db="EMBL/GenBank/DDBJ databases">
        <authorList>
            <person name="Mah S.A."/>
            <person name="Swanson W.J."/>
            <person name="Moy G.W."/>
            <person name="Vacquier V.D."/>
        </authorList>
    </citation>
    <scope>NUCLEOTIDE SEQUENCE [LARGE SCALE GENOMIC DNA]</scope>
    <source>
        <strain evidence="5">DSM 21068</strain>
    </source>
</reference>
<dbReference type="GO" id="GO:0004180">
    <property type="term" value="F:carboxypeptidase activity"/>
    <property type="evidence" value="ECO:0007669"/>
    <property type="project" value="UniProtKB-KW"/>
</dbReference>
<name>A0A1N7NLX0_9FLAO</name>
<dbReference type="Pfam" id="PF00144">
    <property type="entry name" value="Beta-lactamase"/>
    <property type="match status" value="1"/>
</dbReference>
<keyword evidence="5" id="KW-0121">Carboxypeptidase</keyword>
<protein>
    <submittedName>
        <fullName evidence="5">D-alanyl-D-alanine carboxypeptidase</fullName>
    </submittedName>
</protein>
<organism evidence="5 6">
    <name type="scientific">Chryseobacterium piscicola</name>
    <dbReference type="NCBI Taxonomy" id="551459"/>
    <lineage>
        <taxon>Bacteria</taxon>
        <taxon>Pseudomonadati</taxon>
        <taxon>Bacteroidota</taxon>
        <taxon>Flavobacteriia</taxon>
        <taxon>Flavobacteriales</taxon>
        <taxon>Weeksellaceae</taxon>
        <taxon>Chryseobacterium group</taxon>
        <taxon>Chryseobacterium</taxon>
    </lineage>
</organism>
<sequence length="439" mass="49792">MVKKIRFLIVICASSLLFSQQNLKDKLGNYIDSLYSYHKIMGSFAISENGNSTFQKAVGYADAENNQKANINTQYRIGSISKTFTAVMIMQAVEENKISLNQKLSNFYPEIPNADKITIENLLQHRSGIHNLTDEAEFLQMYTKFHSEADLIKIIKNYKSDFEPGLKHDYSNSNYILLGYILQNINKKTYVDLLKMKITKPLKLNFTEVGGKIETEKNQAKSYAYNNGKYQVLPETDMSIPIGAGNLVSTPSDLIKFIIELENGKLIKKESLTKMKTFTDDYGYGVVKFPYEKTSGFGHNGGIDGFKSALFYFPELKVAVSLVVNQNNADTNSVLDKMIDVTQNKDFEMLNFKTLEIPLAELQKYVGAYSNKRIPVKFNIFINNKTLMAQATGQSAFPLDAVSNTNFKFEMADITIDFNFEQKNFVIEQAGRKNTFTKE</sequence>
<dbReference type="SUPFAM" id="SSF56601">
    <property type="entry name" value="beta-lactamase/transpeptidase-like"/>
    <property type="match status" value="1"/>
</dbReference>
<evidence type="ECO:0000313" key="7">
    <source>
        <dbReference type="Proteomes" id="UP000238314"/>
    </source>
</evidence>
<reference evidence="4 7" key="1">
    <citation type="submission" date="2016-11" db="EMBL/GenBank/DDBJ databases">
        <title>Whole genomes of Flavobacteriaceae.</title>
        <authorList>
            <person name="Stine C."/>
            <person name="Li C."/>
            <person name="Tadesse D."/>
        </authorList>
    </citation>
    <scope>NUCLEOTIDE SEQUENCE [LARGE SCALE GENOMIC DNA]</scope>
    <source>
        <strain evidence="4 7">DSM 21068</strain>
    </source>
</reference>
<dbReference type="AlphaFoldDB" id="A0A1N7NLX0"/>